<dbReference type="Proteomes" id="UP000295724">
    <property type="component" value="Unassembled WGS sequence"/>
</dbReference>
<protein>
    <submittedName>
        <fullName evidence="1">Uncharacterized protein</fullName>
    </submittedName>
</protein>
<accession>A0A4R6XDW9</accession>
<reference evidence="1 2" key="1">
    <citation type="submission" date="2019-03" db="EMBL/GenBank/DDBJ databases">
        <title>Genomic Encyclopedia of Type Strains, Phase IV (KMG-IV): sequencing the most valuable type-strain genomes for metagenomic binning, comparative biology and taxonomic classification.</title>
        <authorList>
            <person name="Goeker M."/>
        </authorList>
    </citation>
    <scope>NUCLEOTIDE SEQUENCE [LARGE SCALE GENOMIC DNA]</scope>
    <source>
        <strain evidence="1 2">DSM 25488</strain>
    </source>
</reference>
<comment type="caution">
    <text evidence="1">The sequence shown here is derived from an EMBL/GenBank/DDBJ whole genome shotgun (WGS) entry which is preliminary data.</text>
</comment>
<sequence length="148" mass="17193">MSHMNKTLELIAHQINATDQMMVASIEDYRFNLVEFNHAVHIKLAYCYLVKNGPKTSILNMQNTLKGFLHANGVDRNKFHVTLTHAWLKAVWHFMQNCPAMKSSDEFIQNNPALLNKDLLLSHYSHELLFSDQARKKYVDPDLNRLPE</sequence>
<evidence type="ECO:0000313" key="1">
    <source>
        <dbReference type="EMBL" id="TDR16359.1"/>
    </source>
</evidence>
<organism evidence="1 2">
    <name type="scientific">Marinicella litoralis</name>
    <dbReference type="NCBI Taxonomy" id="644220"/>
    <lineage>
        <taxon>Bacteria</taxon>
        <taxon>Pseudomonadati</taxon>
        <taxon>Pseudomonadota</taxon>
        <taxon>Gammaproteobacteria</taxon>
        <taxon>Lysobacterales</taxon>
        <taxon>Marinicellaceae</taxon>
        <taxon>Marinicella</taxon>
    </lineage>
</organism>
<gene>
    <name evidence="1" type="ORF">C8D91_2886</name>
</gene>
<keyword evidence="2" id="KW-1185">Reference proteome</keyword>
<evidence type="ECO:0000313" key="2">
    <source>
        <dbReference type="Proteomes" id="UP000295724"/>
    </source>
</evidence>
<proteinExistence type="predicted"/>
<dbReference type="RefSeq" id="WP_099020096.1">
    <property type="nucleotide sequence ID" value="NZ_NIHB01000006.1"/>
</dbReference>
<name>A0A4R6XDW9_9GAMM</name>
<dbReference type="OrthoDB" id="282517at2"/>
<dbReference type="AlphaFoldDB" id="A0A4R6XDW9"/>
<dbReference type="EMBL" id="SNZB01000008">
    <property type="protein sequence ID" value="TDR16359.1"/>
    <property type="molecule type" value="Genomic_DNA"/>
</dbReference>